<dbReference type="InterPro" id="IPR008927">
    <property type="entry name" value="6-PGluconate_DH-like_C_sf"/>
</dbReference>
<dbReference type="GO" id="GO:0050661">
    <property type="term" value="F:NADP binding"/>
    <property type="evidence" value="ECO:0007669"/>
    <property type="project" value="TreeGrafter"/>
</dbReference>
<dbReference type="EMBL" id="JACNLK010000047">
    <property type="protein sequence ID" value="MBC8208618.1"/>
    <property type="molecule type" value="Genomic_DNA"/>
</dbReference>
<reference evidence="4 5" key="1">
    <citation type="submission" date="2020-08" db="EMBL/GenBank/DDBJ databases">
        <title>Bridging the membrane lipid divide: bacteria of the FCB group superphylum have the potential to synthesize archaeal ether lipids.</title>
        <authorList>
            <person name="Villanueva L."/>
            <person name="Von Meijenfeldt F.A.B."/>
            <person name="Westbye A.B."/>
            <person name="Yadav S."/>
            <person name="Hopmans E.C."/>
            <person name="Dutilh B.E."/>
            <person name="Sinninghe Damste J.S."/>
        </authorList>
    </citation>
    <scope>NUCLEOTIDE SEQUENCE [LARGE SCALE GENOMIC DNA]</scope>
    <source>
        <strain evidence="4">NIOZ-UU81</strain>
    </source>
</reference>
<evidence type="ECO:0000313" key="5">
    <source>
        <dbReference type="Proteomes" id="UP000599024"/>
    </source>
</evidence>
<name>A0A8J6N868_9BACT</name>
<keyword evidence="2" id="KW-0560">Oxidoreductase</keyword>
<keyword evidence="1" id="KW-0521">NADP</keyword>
<comment type="caution">
    <text evidence="4">The sequence shown here is derived from an EMBL/GenBank/DDBJ whole genome shotgun (WGS) entry which is preliminary data.</text>
</comment>
<dbReference type="AlphaFoldDB" id="A0A8J6N868"/>
<dbReference type="Pfam" id="PF08546">
    <property type="entry name" value="ApbA_C"/>
    <property type="match status" value="1"/>
</dbReference>
<protein>
    <submittedName>
        <fullName evidence="4">2-dehydropantoate 2-reductase</fullName>
    </submittedName>
</protein>
<dbReference type="InterPro" id="IPR013328">
    <property type="entry name" value="6PGD_dom2"/>
</dbReference>
<dbReference type="PANTHER" id="PTHR43765">
    <property type="entry name" value="2-DEHYDROPANTOATE 2-REDUCTASE-RELATED"/>
    <property type="match status" value="1"/>
</dbReference>
<proteinExistence type="predicted"/>
<gene>
    <name evidence="4" type="ORF">H8E79_05575</name>
</gene>
<evidence type="ECO:0000256" key="1">
    <source>
        <dbReference type="ARBA" id="ARBA00022857"/>
    </source>
</evidence>
<accession>A0A8J6N868</accession>
<dbReference type="InterPro" id="IPR050838">
    <property type="entry name" value="Ketopantoate_reductase"/>
</dbReference>
<dbReference type="GO" id="GO:0005737">
    <property type="term" value="C:cytoplasm"/>
    <property type="evidence" value="ECO:0007669"/>
    <property type="project" value="TreeGrafter"/>
</dbReference>
<feature type="non-terminal residue" evidence="4">
    <location>
        <position position="1"/>
    </location>
</feature>
<dbReference type="GO" id="GO:0008677">
    <property type="term" value="F:2-dehydropantoate 2-reductase activity"/>
    <property type="evidence" value="ECO:0007669"/>
    <property type="project" value="TreeGrafter"/>
</dbReference>
<dbReference type="SUPFAM" id="SSF48179">
    <property type="entry name" value="6-phosphogluconate dehydrogenase C-terminal domain-like"/>
    <property type="match status" value="1"/>
</dbReference>
<dbReference type="Gene3D" id="1.10.1040.10">
    <property type="entry name" value="N-(1-d-carboxylethyl)-l-norvaline Dehydrogenase, domain 2"/>
    <property type="match status" value="1"/>
</dbReference>
<evidence type="ECO:0000259" key="3">
    <source>
        <dbReference type="Pfam" id="PF08546"/>
    </source>
</evidence>
<evidence type="ECO:0000256" key="2">
    <source>
        <dbReference type="ARBA" id="ARBA00023002"/>
    </source>
</evidence>
<dbReference type="Proteomes" id="UP000599024">
    <property type="component" value="Unassembled WGS sequence"/>
</dbReference>
<feature type="domain" description="Ketopantoate reductase C-terminal" evidence="3">
    <location>
        <begin position="2"/>
        <end position="113"/>
    </location>
</feature>
<evidence type="ECO:0000313" key="4">
    <source>
        <dbReference type="EMBL" id="MBC8208618.1"/>
    </source>
</evidence>
<dbReference type="PANTHER" id="PTHR43765:SF2">
    <property type="entry name" value="2-DEHYDROPANTOATE 2-REDUCTASE"/>
    <property type="match status" value="1"/>
</dbReference>
<organism evidence="4 5">
    <name type="scientific">Candidatus Desulfatifera sulfidica</name>
    <dbReference type="NCBI Taxonomy" id="2841691"/>
    <lineage>
        <taxon>Bacteria</taxon>
        <taxon>Pseudomonadati</taxon>
        <taxon>Thermodesulfobacteriota</taxon>
        <taxon>Desulfobulbia</taxon>
        <taxon>Desulfobulbales</taxon>
        <taxon>Desulfobulbaceae</taxon>
        <taxon>Candidatus Desulfatifera</taxon>
    </lineage>
</organism>
<sequence>HAAINPVSALLQCRNGRLVDSMFSISLMKRLIDEGRDIAEASGVDLSHVDHYEMLFSTCRDRANHLSPMLQDILNGRKTEVDALNGILCRYARQGGVGATTHITVYELIKSLEKEADVPCFQEERF</sequence>
<dbReference type="InterPro" id="IPR013752">
    <property type="entry name" value="KPA_reductase"/>
</dbReference>